<protein>
    <recommendedName>
        <fullName evidence="4">ABC-2 type transport system permease protein</fullName>
    </recommendedName>
</protein>
<feature type="transmembrane region" description="Helical" evidence="1">
    <location>
        <begin position="20"/>
        <end position="40"/>
    </location>
</feature>
<dbReference type="PANTHER" id="PTHR39177:SF1">
    <property type="entry name" value="ABC TRANSPORTER PERMEASE YTRC-RELATED"/>
    <property type="match status" value="1"/>
</dbReference>
<evidence type="ECO:0000256" key="1">
    <source>
        <dbReference type="SAM" id="Phobius"/>
    </source>
</evidence>
<sequence>MKSVTSLLNKSLFRMQLSTVTWIGFFLTVSLLVVLPISILTRELSAAGNSSGGPGLFYGSELNTLMAFSYPFQLLIMATFPVLLAVILMNFMTKKPATDLMHSLPFTREKILGHLYTVGLTVLTAPLVLTGAVLMIINPMLDERFYSMGDIVVWMLLTLFMMLLIFSLAMFTGILVGNSLLHGVLTYVLIFVPALLVILSIVNLQYFIVGLAQTAYIEAIALNGIIFARWMEMTYDPLGWVEFLAQGGVALLLIGASFVLYKRRQSEATEETLVFRGVRHVFLYGLTFFFMLLAGVYFTEVLRGGMVWTYIGYAIGAVISYTFLQMIIQKALRLRWPWKDFAVFAGAVILLLVPIEIGSSYYEQHIPAAEDVAYAQIHTPNMDMGFGRIQEERQVTDEATIEAITDLHSDLLAHAQTNPDSWHRIELTYQLNNGNTIQREYTVTERFLEEETLALREMDGFKRTYDPAYLIEDVDITYATVQGNLGHNMDGDRIADPADLNALMDAMRHDVEQRPAQVFISERGSTIGSIRFETADNDSVHFYLTAQDPATMAFLNDQGFYDGLLVPENIETMYVMEWLGDHDFYDVMNRLEMNEVAPEDLTDNVLIVEEDEEQQELLDYGHAYEEMQYVAILRTDYGYTFYGFESYEVPQFVIDHFEE</sequence>
<reference evidence="2 3" key="1">
    <citation type="submission" date="2015-08" db="EMBL/GenBank/DDBJ databases">
        <title>The complete genome sequence of Bacillus beveridgei MLTeJB.</title>
        <authorList>
            <person name="Hanson T.E."/>
            <person name="Mesa C."/>
            <person name="Basesman S.M."/>
            <person name="Oremland R.S."/>
        </authorList>
    </citation>
    <scope>NUCLEOTIDE SEQUENCE [LARGE SCALE GENOMIC DNA]</scope>
    <source>
        <strain evidence="2 3">MLTeJB</strain>
    </source>
</reference>
<dbReference type="AlphaFoldDB" id="A0A1D7QRA8"/>
<dbReference type="Proteomes" id="UP000094463">
    <property type="component" value="Chromosome"/>
</dbReference>
<keyword evidence="1" id="KW-0812">Transmembrane</keyword>
<feature type="transmembrane region" description="Helical" evidence="1">
    <location>
        <begin position="281"/>
        <end position="298"/>
    </location>
</feature>
<feature type="transmembrane region" description="Helical" evidence="1">
    <location>
        <begin position="74"/>
        <end position="93"/>
    </location>
</feature>
<evidence type="ECO:0000313" key="3">
    <source>
        <dbReference type="Proteomes" id="UP000094463"/>
    </source>
</evidence>
<proteinExistence type="predicted"/>
<dbReference type="KEGG" id="bbev:BBEV_0143"/>
<dbReference type="STRING" id="632773.BBEV_0143"/>
<gene>
    <name evidence="2" type="ORF">BBEV_0143</name>
</gene>
<organism evidence="2 3">
    <name type="scientific">Salisediminibacterium beveridgei</name>
    <dbReference type="NCBI Taxonomy" id="632773"/>
    <lineage>
        <taxon>Bacteria</taxon>
        <taxon>Bacillati</taxon>
        <taxon>Bacillota</taxon>
        <taxon>Bacilli</taxon>
        <taxon>Bacillales</taxon>
        <taxon>Bacillaceae</taxon>
        <taxon>Salisediminibacterium</taxon>
    </lineage>
</organism>
<evidence type="ECO:0000313" key="2">
    <source>
        <dbReference type="EMBL" id="AOM81538.1"/>
    </source>
</evidence>
<dbReference type="EMBL" id="CP012502">
    <property type="protein sequence ID" value="AOM81538.1"/>
    <property type="molecule type" value="Genomic_DNA"/>
</dbReference>
<dbReference type="OrthoDB" id="1706490at2"/>
<feature type="transmembrane region" description="Helical" evidence="1">
    <location>
        <begin position="341"/>
        <end position="362"/>
    </location>
</feature>
<name>A0A1D7QRA8_9BACI</name>
<dbReference type="RefSeq" id="WP_069363705.1">
    <property type="nucleotide sequence ID" value="NZ_CP012502.1"/>
</dbReference>
<dbReference type="PANTHER" id="PTHR39177">
    <property type="entry name" value="ABC TRANSPORTER PERMEASE YTRC-RELATED"/>
    <property type="match status" value="1"/>
</dbReference>
<dbReference type="InterPro" id="IPR053046">
    <property type="entry name" value="ABC-5_transporter"/>
</dbReference>
<feature type="transmembrane region" description="Helical" evidence="1">
    <location>
        <begin position="243"/>
        <end position="261"/>
    </location>
</feature>
<feature type="transmembrane region" description="Helical" evidence="1">
    <location>
        <begin position="310"/>
        <end position="329"/>
    </location>
</feature>
<keyword evidence="1" id="KW-0472">Membrane</keyword>
<accession>A0A1D7QRA8</accession>
<keyword evidence="3" id="KW-1185">Reference proteome</keyword>
<feature type="transmembrane region" description="Helical" evidence="1">
    <location>
        <begin position="113"/>
        <end position="139"/>
    </location>
</feature>
<feature type="transmembrane region" description="Helical" evidence="1">
    <location>
        <begin position="180"/>
        <end position="199"/>
    </location>
</feature>
<evidence type="ECO:0008006" key="4">
    <source>
        <dbReference type="Google" id="ProtNLM"/>
    </source>
</evidence>
<keyword evidence="1" id="KW-1133">Transmembrane helix</keyword>
<feature type="transmembrane region" description="Helical" evidence="1">
    <location>
        <begin position="151"/>
        <end position="174"/>
    </location>
</feature>